<comment type="caution">
    <text evidence="1">The sequence shown here is derived from an EMBL/GenBank/DDBJ whole genome shotgun (WGS) entry which is preliminary data.</text>
</comment>
<dbReference type="Proteomes" id="UP000231019">
    <property type="component" value="Unassembled WGS sequence"/>
</dbReference>
<gene>
    <name evidence="1" type="ORF">COW36_01000</name>
</gene>
<dbReference type="EMBL" id="PFFQ01000004">
    <property type="protein sequence ID" value="PIW19445.1"/>
    <property type="molecule type" value="Genomic_DNA"/>
</dbReference>
<name>A0A2M7GB92_9BACT</name>
<reference evidence="1 2" key="1">
    <citation type="submission" date="2017-09" db="EMBL/GenBank/DDBJ databases">
        <title>Depth-based differentiation of microbial function through sediment-hosted aquifers and enrichment of novel symbionts in the deep terrestrial subsurface.</title>
        <authorList>
            <person name="Probst A.J."/>
            <person name="Ladd B."/>
            <person name="Jarett J.K."/>
            <person name="Geller-Mcgrath D.E."/>
            <person name="Sieber C.M."/>
            <person name="Emerson J.B."/>
            <person name="Anantharaman K."/>
            <person name="Thomas B.C."/>
            <person name="Malmstrom R."/>
            <person name="Stieglmeier M."/>
            <person name="Klingl A."/>
            <person name="Woyke T."/>
            <person name="Ryan C.M."/>
            <person name="Banfield J.F."/>
        </authorList>
    </citation>
    <scope>NUCLEOTIDE SEQUENCE [LARGE SCALE GENOMIC DNA]</scope>
    <source>
        <strain evidence="1">CG17_big_fil_post_rev_8_21_14_2_50_48_46</strain>
    </source>
</reference>
<protein>
    <submittedName>
        <fullName evidence="1">Uncharacterized protein</fullName>
    </submittedName>
</protein>
<dbReference type="AlphaFoldDB" id="A0A2M7GB92"/>
<evidence type="ECO:0000313" key="2">
    <source>
        <dbReference type="Proteomes" id="UP000231019"/>
    </source>
</evidence>
<accession>A0A2M7GB92</accession>
<organism evidence="1 2">
    <name type="scientific">bacterium (Candidatus Blackallbacteria) CG17_big_fil_post_rev_8_21_14_2_50_48_46</name>
    <dbReference type="NCBI Taxonomy" id="2014261"/>
    <lineage>
        <taxon>Bacteria</taxon>
        <taxon>Candidatus Blackallbacteria</taxon>
    </lineage>
</organism>
<proteinExistence type="predicted"/>
<evidence type="ECO:0000313" key="1">
    <source>
        <dbReference type="EMBL" id="PIW19445.1"/>
    </source>
</evidence>
<sequence>MLEPNTYLLSQWPLPPKNPYLARDKDTGGLVIQNLSHLTLRGRDVRATKLLVSEHFPHSH</sequence>